<dbReference type="InterPro" id="IPR035940">
    <property type="entry name" value="CAP_sf"/>
</dbReference>
<dbReference type="PANTHER" id="PTHR31157:SF30">
    <property type="entry name" value="SCP DOMAIN-CONTAINING PROTEIN"/>
    <property type="match status" value="1"/>
</dbReference>
<dbReference type="PANTHER" id="PTHR31157">
    <property type="entry name" value="SCP DOMAIN-CONTAINING PROTEIN"/>
    <property type="match status" value="1"/>
</dbReference>
<accession>A0A3P3YKU1</accession>
<organism evidence="3 4">
    <name type="scientific">Plasmodiophora brassicae</name>
    <name type="common">Clubroot disease agent</name>
    <dbReference type="NCBI Taxonomy" id="37360"/>
    <lineage>
        <taxon>Eukaryota</taxon>
        <taxon>Sar</taxon>
        <taxon>Rhizaria</taxon>
        <taxon>Endomyxa</taxon>
        <taxon>Phytomyxea</taxon>
        <taxon>Plasmodiophorida</taxon>
        <taxon>Plasmodiophoridae</taxon>
        <taxon>Plasmodiophora</taxon>
    </lineage>
</organism>
<feature type="compositionally biased region" description="Pro residues" evidence="1">
    <location>
        <begin position="113"/>
        <end position="135"/>
    </location>
</feature>
<sequence>MDRRAALRRLCAEAGDAAVSTLRVLAGLMKNARGNDERRRIRLSNPALFEKLTRFDSAVDVLESCGWEFIEYGDPDADNDVWMGVDASTLDVDHVLDEIESQRREITGDVSSPGPPAPSEPPPLPAVNVPRPVPAAPAKRSKLARSDLADIHERRLRGAAPPPSSDNIQRGVINVNPAPLRQLREVRRAQHQAWLKRSDRKRSMTLADLDAKDAEEEARIARIGRYAQRDRVLNSSFDVKGIGERALAYTNEFRATRGLPALKWHQYLADIGADHSRDMVAGKVPFSHDGFDSRVAQYPMKHTVAAENIARIGGGDPARQAVNGWINSPGHCKNLLLPNAKCCLADSTFRVCVVTSIFCSAVNEDNTRSRRLNLNGTDGSQWATADEEPDALHIKS</sequence>
<protein>
    <recommendedName>
        <fullName evidence="2">SCP domain-containing protein</fullName>
    </recommendedName>
</protein>
<name>A0A3P3YKU1_PLABS</name>
<feature type="region of interest" description="Disordered" evidence="1">
    <location>
        <begin position="375"/>
        <end position="396"/>
    </location>
</feature>
<evidence type="ECO:0000259" key="2">
    <source>
        <dbReference type="Pfam" id="PF00188"/>
    </source>
</evidence>
<dbReference type="CDD" id="cd05379">
    <property type="entry name" value="CAP_bacterial"/>
    <property type="match status" value="1"/>
</dbReference>
<dbReference type="SUPFAM" id="SSF55797">
    <property type="entry name" value="PR-1-like"/>
    <property type="match status" value="1"/>
</dbReference>
<dbReference type="InterPro" id="IPR036339">
    <property type="entry name" value="PUB-like_dom_sf"/>
</dbReference>
<dbReference type="EMBL" id="OVEO01000015">
    <property type="protein sequence ID" value="SPR00813.1"/>
    <property type="molecule type" value="Genomic_DNA"/>
</dbReference>
<evidence type="ECO:0000313" key="3">
    <source>
        <dbReference type="EMBL" id="SPR00813.1"/>
    </source>
</evidence>
<feature type="domain" description="SCP" evidence="2">
    <location>
        <begin position="247"/>
        <end position="341"/>
    </location>
</feature>
<proteinExistence type="predicted"/>
<feature type="region of interest" description="Disordered" evidence="1">
    <location>
        <begin position="104"/>
        <end position="143"/>
    </location>
</feature>
<dbReference type="Proteomes" id="UP000290189">
    <property type="component" value="Unassembled WGS sequence"/>
</dbReference>
<evidence type="ECO:0000313" key="4">
    <source>
        <dbReference type="Proteomes" id="UP000290189"/>
    </source>
</evidence>
<geneLocation type="mitochondrion" evidence="3"/>
<dbReference type="Pfam" id="PF00188">
    <property type="entry name" value="CAP"/>
    <property type="match status" value="1"/>
</dbReference>
<reference evidence="3 4" key="1">
    <citation type="submission" date="2018-03" db="EMBL/GenBank/DDBJ databases">
        <authorList>
            <person name="Fogelqvist J."/>
        </authorList>
    </citation>
    <scope>NUCLEOTIDE SEQUENCE [LARGE SCALE GENOMIC DNA]</scope>
</reference>
<dbReference type="InterPro" id="IPR014044">
    <property type="entry name" value="CAP_dom"/>
</dbReference>
<dbReference type="Gene3D" id="1.20.58.2190">
    <property type="match status" value="1"/>
</dbReference>
<evidence type="ECO:0000256" key="1">
    <source>
        <dbReference type="SAM" id="MobiDB-lite"/>
    </source>
</evidence>
<dbReference type="SUPFAM" id="SSF143503">
    <property type="entry name" value="PUG domain-like"/>
    <property type="match status" value="1"/>
</dbReference>
<dbReference type="CDD" id="cd09212">
    <property type="entry name" value="PUB"/>
    <property type="match status" value="1"/>
</dbReference>
<keyword evidence="3" id="KW-0496">Mitochondrion</keyword>
<dbReference type="AlphaFoldDB" id="A0A3P3YKU1"/>
<gene>
    <name evidence="3" type="ORF">PLBR_LOCUS8028</name>
</gene>
<dbReference type="Gene3D" id="3.40.33.10">
    <property type="entry name" value="CAP"/>
    <property type="match status" value="1"/>
</dbReference>